<proteinExistence type="inferred from homology"/>
<dbReference type="NCBIfam" id="TIGR00952">
    <property type="entry name" value="S15_bact"/>
    <property type="match status" value="1"/>
</dbReference>
<evidence type="ECO:0000256" key="3">
    <source>
        <dbReference type="ARBA" id="ARBA00022980"/>
    </source>
</evidence>
<evidence type="ECO:0000313" key="9">
    <source>
        <dbReference type="EMBL" id="KRL53250.1"/>
    </source>
</evidence>
<dbReference type="Gene3D" id="1.10.287.10">
    <property type="entry name" value="S15/NS1, RNA-binding"/>
    <property type="match status" value="1"/>
</dbReference>
<keyword evidence="2 6" id="KW-0694">RNA-binding</keyword>
<dbReference type="CDD" id="cd00353">
    <property type="entry name" value="Ribosomal_S15p_S13e"/>
    <property type="match status" value="1"/>
</dbReference>
<sequence length="89" mass="10297">MAISQTQKNEIIAKFARHEGDTGSPEVQIAVLTADILALNDHLDVHHKDHHSYVGLMKKIGQRRNLLRYLRNKDITRYRDLIKALGLRR</sequence>
<comment type="function">
    <text evidence="6">Forms an intersubunit bridge (bridge B4) with the 23S rRNA of the 50S subunit in the ribosome.</text>
</comment>
<dbReference type="AlphaFoldDB" id="A0A0R1RG43"/>
<dbReference type="GO" id="GO:0003735">
    <property type="term" value="F:structural constituent of ribosome"/>
    <property type="evidence" value="ECO:0007669"/>
    <property type="project" value="InterPro"/>
</dbReference>
<keyword evidence="1 6" id="KW-0699">rRNA-binding</keyword>
<evidence type="ECO:0000256" key="6">
    <source>
        <dbReference type="HAMAP-Rule" id="MF_01343"/>
    </source>
</evidence>
<dbReference type="InterPro" id="IPR000589">
    <property type="entry name" value="Ribosomal_uS15"/>
</dbReference>
<protein>
    <recommendedName>
        <fullName evidence="6">Small ribosomal subunit protein uS15</fullName>
    </recommendedName>
</protein>
<evidence type="ECO:0000256" key="2">
    <source>
        <dbReference type="ARBA" id="ARBA00022884"/>
    </source>
</evidence>
<name>A0A0R1RG43_9LACO</name>
<dbReference type="GO" id="GO:0006412">
    <property type="term" value="P:translation"/>
    <property type="evidence" value="ECO:0007669"/>
    <property type="project" value="UniProtKB-UniRule"/>
</dbReference>
<keyword evidence="3 6" id="KW-0689">Ribosomal protein</keyword>
<dbReference type="InterPro" id="IPR005290">
    <property type="entry name" value="Ribosomal_uS15_bac-type"/>
</dbReference>
<keyword evidence="4 6" id="KW-0687">Ribonucleoprotein</keyword>
<evidence type="ECO:0000256" key="8">
    <source>
        <dbReference type="RuleBase" id="RU004524"/>
    </source>
</evidence>
<evidence type="ECO:0000256" key="1">
    <source>
        <dbReference type="ARBA" id="ARBA00022730"/>
    </source>
</evidence>
<comment type="similarity">
    <text evidence="6 7">Belongs to the universal ribosomal protein uS15 family.</text>
</comment>
<dbReference type="HAMAP" id="MF_01343_B">
    <property type="entry name" value="Ribosomal_uS15_B"/>
    <property type="match status" value="1"/>
</dbReference>
<dbReference type="PATRIC" id="fig|1423769.4.peg.1456"/>
<evidence type="ECO:0000313" key="10">
    <source>
        <dbReference type="Proteomes" id="UP000051790"/>
    </source>
</evidence>
<dbReference type="PROSITE" id="PS00362">
    <property type="entry name" value="RIBOSOMAL_S15"/>
    <property type="match status" value="1"/>
</dbReference>
<gene>
    <name evidence="6" type="primary">rpsO</name>
    <name evidence="9" type="ORF">FD01_GL001355</name>
</gene>
<keyword evidence="10" id="KW-1185">Reference proteome</keyword>
<dbReference type="PANTHER" id="PTHR23321">
    <property type="entry name" value="RIBOSOMAL PROTEIN S15, BACTERIAL AND ORGANELLAR"/>
    <property type="match status" value="1"/>
</dbReference>
<evidence type="ECO:0000256" key="7">
    <source>
        <dbReference type="RuleBase" id="RU003919"/>
    </source>
</evidence>
<dbReference type="GO" id="GO:0022627">
    <property type="term" value="C:cytosolic small ribosomal subunit"/>
    <property type="evidence" value="ECO:0007669"/>
    <property type="project" value="TreeGrafter"/>
</dbReference>
<dbReference type="EMBL" id="AZEU01000018">
    <property type="protein sequence ID" value="KRL53250.1"/>
    <property type="molecule type" value="Genomic_DNA"/>
</dbReference>
<accession>A0A0R1RG43</accession>
<evidence type="ECO:0000256" key="4">
    <source>
        <dbReference type="ARBA" id="ARBA00023274"/>
    </source>
</evidence>
<dbReference type="SUPFAM" id="SSF47060">
    <property type="entry name" value="S15/NS1 RNA-binding domain"/>
    <property type="match status" value="1"/>
</dbReference>
<organism evidence="9 10">
    <name type="scientific">Lacticaseibacillus manihotivorans DSM 13343 = JCM 12514</name>
    <dbReference type="NCBI Taxonomy" id="1423769"/>
    <lineage>
        <taxon>Bacteria</taxon>
        <taxon>Bacillati</taxon>
        <taxon>Bacillota</taxon>
        <taxon>Bacilli</taxon>
        <taxon>Lactobacillales</taxon>
        <taxon>Lactobacillaceae</taxon>
        <taxon>Lacticaseibacillus</taxon>
    </lineage>
</organism>
<dbReference type="PANTHER" id="PTHR23321:SF26">
    <property type="entry name" value="SMALL RIBOSOMAL SUBUNIT PROTEIN US15M"/>
    <property type="match status" value="1"/>
</dbReference>
<dbReference type="RefSeq" id="WP_054713817.1">
    <property type="nucleotide sequence ID" value="NZ_AZEU01000018.1"/>
</dbReference>
<reference evidence="9 10" key="1">
    <citation type="journal article" date="2015" name="Genome Announc.">
        <title>Expanding the biotechnology potential of lactobacilli through comparative genomics of 213 strains and associated genera.</title>
        <authorList>
            <person name="Sun Z."/>
            <person name="Harris H.M."/>
            <person name="McCann A."/>
            <person name="Guo C."/>
            <person name="Argimon S."/>
            <person name="Zhang W."/>
            <person name="Yang X."/>
            <person name="Jeffery I.B."/>
            <person name="Cooney J.C."/>
            <person name="Kagawa T.F."/>
            <person name="Liu W."/>
            <person name="Song Y."/>
            <person name="Salvetti E."/>
            <person name="Wrobel A."/>
            <person name="Rasinkangas P."/>
            <person name="Parkhill J."/>
            <person name="Rea M.C."/>
            <person name="O'Sullivan O."/>
            <person name="Ritari J."/>
            <person name="Douillard F.P."/>
            <person name="Paul Ross R."/>
            <person name="Yang R."/>
            <person name="Briner A.E."/>
            <person name="Felis G.E."/>
            <person name="de Vos W.M."/>
            <person name="Barrangou R."/>
            <person name="Klaenhammer T.R."/>
            <person name="Caufield P.W."/>
            <person name="Cui Y."/>
            <person name="Zhang H."/>
            <person name="O'Toole P.W."/>
        </authorList>
    </citation>
    <scope>NUCLEOTIDE SEQUENCE [LARGE SCALE GENOMIC DNA]</scope>
    <source>
        <strain evidence="9 10">DSM 13343</strain>
    </source>
</reference>
<dbReference type="GO" id="GO:0019843">
    <property type="term" value="F:rRNA binding"/>
    <property type="evidence" value="ECO:0007669"/>
    <property type="project" value="UniProtKB-UniRule"/>
</dbReference>
<dbReference type="SMART" id="SM01387">
    <property type="entry name" value="Ribosomal_S15"/>
    <property type="match status" value="1"/>
</dbReference>
<dbReference type="Pfam" id="PF00312">
    <property type="entry name" value="Ribosomal_S15"/>
    <property type="match status" value="1"/>
</dbReference>
<comment type="function">
    <text evidence="6 8">One of the primary rRNA binding proteins, it binds directly to 16S rRNA where it helps nucleate assembly of the platform of the 30S subunit by binding and bridging several RNA helices of the 16S rRNA.</text>
</comment>
<comment type="subunit">
    <text evidence="5 6">Part of the 30S ribosomal subunit. Forms a bridge to the 50S subunit in the 70S ribosome, contacting the 23S rRNA.</text>
</comment>
<dbReference type="InterPro" id="IPR009068">
    <property type="entry name" value="uS15_NS1_RNA-bd_sf"/>
</dbReference>
<evidence type="ECO:0000256" key="5">
    <source>
        <dbReference type="ARBA" id="ARBA00064542"/>
    </source>
</evidence>
<dbReference type="Gene3D" id="6.10.250.3130">
    <property type="match status" value="1"/>
</dbReference>
<dbReference type="OrthoDB" id="9799262at2"/>
<comment type="caution">
    <text evidence="9">The sequence shown here is derived from an EMBL/GenBank/DDBJ whole genome shotgun (WGS) entry which is preliminary data.</text>
</comment>
<dbReference type="FunFam" id="1.10.287.10:FF:000002">
    <property type="entry name" value="30S ribosomal protein S15"/>
    <property type="match status" value="1"/>
</dbReference>
<dbReference type="Proteomes" id="UP000051790">
    <property type="component" value="Unassembled WGS sequence"/>
</dbReference>